<feature type="signal peptide" evidence="18">
    <location>
        <begin position="1"/>
        <end position="23"/>
    </location>
</feature>
<feature type="binding site" evidence="15">
    <location>
        <position position="522"/>
    </location>
    <ligand>
        <name>ATP</name>
        <dbReference type="ChEBI" id="CHEBI:30616"/>
    </ligand>
</feature>
<dbReference type="CDD" id="cd01098">
    <property type="entry name" value="PAN_AP_plant"/>
    <property type="match status" value="1"/>
</dbReference>
<evidence type="ECO:0000313" key="22">
    <source>
        <dbReference type="Proteomes" id="UP000694864"/>
    </source>
</evidence>
<dbReference type="SMART" id="SM00108">
    <property type="entry name" value="B_lectin"/>
    <property type="match status" value="1"/>
</dbReference>
<feature type="domain" description="Bulb-type lectin" evidence="20">
    <location>
        <begin position="24"/>
        <end position="148"/>
    </location>
</feature>
<evidence type="ECO:0000259" key="21">
    <source>
        <dbReference type="PROSITE" id="PS50948"/>
    </source>
</evidence>
<dbReference type="Pfam" id="PF01453">
    <property type="entry name" value="B_lectin"/>
    <property type="match status" value="1"/>
</dbReference>
<comment type="subcellular location">
    <subcellularLocation>
        <location evidence="1">Membrane</location>
        <topology evidence="1">Single-pass membrane protein</topology>
    </subcellularLocation>
</comment>
<dbReference type="InterPro" id="IPR036426">
    <property type="entry name" value="Bulb-type_lectin_dom_sf"/>
</dbReference>
<dbReference type="SUPFAM" id="SSF51110">
    <property type="entry name" value="alpha-D-mannose-specific plant lectins"/>
    <property type="match status" value="1"/>
</dbReference>
<dbReference type="InterPro" id="IPR000858">
    <property type="entry name" value="S_locus_glycoprot_dom"/>
</dbReference>
<dbReference type="Gene3D" id="2.90.10.10">
    <property type="entry name" value="Bulb-type lectin domain"/>
    <property type="match status" value="1"/>
</dbReference>
<keyword evidence="13" id="KW-0325">Glycoprotein</keyword>
<comment type="catalytic activity">
    <reaction evidence="14">
        <text>L-seryl-[protein] + ATP = O-phospho-L-seryl-[protein] + ADP + H(+)</text>
        <dbReference type="Rhea" id="RHEA:17989"/>
        <dbReference type="Rhea" id="RHEA-COMP:9863"/>
        <dbReference type="Rhea" id="RHEA-COMP:11604"/>
        <dbReference type="ChEBI" id="CHEBI:15378"/>
        <dbReference type="ChEBI" id="CHEBI:29999"/>
        <dbReference type="ChEBI" id="CHEBI:30616"/>
        <dbReference type="ChEBI" id="CHEBI:83421"/>
        <dbReference type="ChEBI" id="CHEBI:456216"/>
        <dbReference type="EC" id="2.7.11.1"/>
    </reaction>
</comment>
<feature type="domain" description="Apple" evidence="21">
    <location>
        <begin position="343"/>
        <end position="425"/>
    </location>
</feature>
<feature type="region of interest" description="Disordered" evidence="16">
    <location>
        <begin position="800"/>
        <end position="831"/>
    </location>
</feature>
<keyword evidence="11 17" id="KW-0472">Membrane</keyword>
<comment type="catalytic activity">
    <reaction evidence="14">
        <text>L-threonyl-[protein] + ATP = O-phospho-L-threonyl-[protein] + ADP + H(+)</text>
        <dbReference type="Rhea" id="RHEA:46608"/>
        <dbReference type="Rhea" id="RHEA-COMP:11060"/>
        <dbReference type="Rhea" id="RHEA-COMP:11605"/>
        <dbReference type="ChEBI" id="CHEBI:15378"/>
        <dbReference type="ChEBI" id="CHEBI:30013"/>
        <dbReference type="ChEBI" id="CHEBI:30616"/>
        <dbReference type="ChEBI" id="CHEBI:61977"/>
        <dbReference type="ChEBI" id="CHEBI:456216"/>
        <dbReference type="EC" id="2.7.11.1"/>
    </reaction>
</comment>
<dbReference type="Pfam" id="PF00954">
    <property type="entry name" value="S_locus_glycop"/>
    <property type="match status" value="1"/>
</dbReference>
<evidence type="ECO:0000259" key="19">
    <source>
        <dbReference type="PROSITE" id="PS50011"/>
    </source>
</evidence>
<organism evidence="22 23">
    <name type="scientific">Camelina sativa</name>
    <name type="common">False flax</name>
    <name type="synonym">Myagrum sativum</name>
    <dbReference type="NCBI Taxonomy" id="90675"/>
    <lineage>
        <taxon>Eukaryota</taxon>
        <taxon>Viridiplantae</taxon>
        <taxon>Streptophyta</taxon>
        <taxon>Embryophyta</taxon>
        <taxon>Tracheophyta</taxon>
        <taxon>Spermatophyta</taxon>
        <taxon>Magnoliopsida</taxon>
        <taxon>eudicotyledons</taxon>
        <taxon>Gunneridae</taxon>
        <taxon>Pentapetalae</taxon>
        <taxon>rosids</taxon>
        <taxon>malvids</taxon>
        <taxon>Brassicales</taxon>
        <taxon>Brassicaceae</taxon>
        <taxon>Camelineae</taxon>
        <taxon>Camelina</taxon>
    </lineage>
</organism>
<gene>
    <name evidence="23" type="primary">LOC104701131</name>
</gene>
<protein>
    <recommendedName>
        <fullName evidence="14">Receptor-like serine/threonine-protein kinase</fullName>
        <ecNumber evidence="14">2.7.11.1</ecNumber>
    </recommendedName>
</protein>
<dbReference type="CDD" id="cd14066">
    <property type="entry name" value="STKc_IRAK"/>
    <property type="match status" value="1"/>
</dbReference>
<dbReference type="CDD" id="cd00028">
    <property type="entry name" value="B_lectin"/>
    <property type="match status" value="1"/>
</dbReference>
<dbReference type="Gene3D" id="1.10.510.10">
    <property type="entry name" value="Transferase(Phosphotransferase) domain 1"/>
    <property type="match status" value="1"/>
</dbReference>
<dbReference type="Proteomes" id="UP000694864">
    <property type="component" value="Chromosome 1"/>
</dbReference>
<evidence type="ECO:0000256" key="15">
    <source>
        <dbReference type="PROSITE-ProRule" id="PRU10141"/>
    </source>
</evidence>
<evidence type="ECO:0000256" key="12">
    <source>
        <dbReference type="ARBA" id="ARBA00023157"/>
    </source>
</evidence>
<dbReference type="PANTHER" id="PTHR47974:SF19">
    <property type="entry name" value="RECEPTOR-LIKE SERINE_THREONINE-PROTEIN KINASE"/>
    <property type="match status" value="1"/>
</dbReference>
<sequence>MVSFFLTLSSFFFLCFFIHGSSAVDTISGNFNLSGDQTIISSGGTFEMGFFKPGASSNFYIGMWYKQLSQTILWVANRDKPVSDKNSSVLKISDGNLILLDGNSQTPVWSTGLNSTSSSVSPLEAVLLDNGNLVLRSGGNVSSANVLWESFDHPGNTWLPGVKIRLDKRTGKSQRLTSWKSSEDPSPGLFSLELDESNAYKILWNGTNEYWSSGPWNPQSRIFDWVPEMRLNYIYNFSFVSNSTESYFTYSIYNHMNVSRFVMDVSGQIKQFSWLDANKEWNLFWSQPRQQCQVYKYCGSFGICTEKAEPFCRCPQGFRPQSQKDWDLEDYSAGCVRNTALQCSPGDVNQFFPIRNMKVANHSKVLTQTSLSICASTCQRDCSCKAYAHDEGSNQCLIWAKDVFNLQQLEEDNSDQGNTFYLRLAPSDIPNGSSSKSNKAIIFGAVIGALGVVVLVLLVVILVLRYRRRKRMRGEKGDGTLAAFSYRELQNATKNFSDKLGGGGFGSVFKGALPDSSDVAVKRLESISQGEKQFRTEVVTIGTIQHVNLVRLRGFCSEGNKKLLVYDYMPNGSLDSHLFFNQQVEEKIVLGWKLRFQIALGTARGLAYLHDECRDCIIHCDIKPENILLDSQFCPKVADFGLAKLVGRDFSRVLTTMRGTRGYLAPEWISGVAITAKADVYSYGMMLFELVSGRRNTEQSENENVRFFPSWAATILTKDGDIRSLLDPRLEGHDVVDIEELTRACRVACWCIQDEESHRPAMSQVVQILEGVLEVNVPPFPRSIQALVDTDEAVVFFTESSSSSSHNSSQKHSHSSSSTSSKKTTNENYSV</sequence>
<dbReference type="Gene3D" id="3.30.200.20">
    <property type="entry name" value="Phosphorylase Kinase, domain 1"/>
    <property type="match status" value="1"/>
</dbReference>
<evidence type="ECO:0000256" key="10">
    <source>
        <dbReference type="ARBA" id="ARBA00022989"/>
    </source>
</evidence>
<evidence type="ECO:0000313" key="23">
    <source>
        <dbReference type="RefSeq" id="XP_010415077.1"/>
    </source>
</evidence>
<keyword evidence="4 17" id="KW-0812">Transmembrane</keyword>
<dbReference type="InterPro" id="IPR008271">
    <property type="entry name" value="Ser/Thr_kinase_AS"/>
</dbReference>
<dbReference type="EC" id="2.7.11.1" evidence="14"/>
<evidence type="ECO:0000256" key="13">
    <source>
        <dbReference type="ARBA" id="ARBA00023180"/>
    </source>
</evidence>
<dbReference type="InterPro" id="IPR024171">
    <property type="entry name" value="SRK-like_kinase"/>
</dbReference>
<dbReference type="SMART" id="SM00220">
    <property type="entry name" value="S_TKc"/>
    <property type="match status" value="1"/>
</dbReference>
<dbReference type="InterPro" id="IPR017441">
    <property type="entry name" value="Protein_kinase_ATP_BS"/>
</dbReference>
<evidence type="ECO:0000256" key="3">
    <source>
        <dbReference type="ARBA" id="ARBA00022679"/>
    </source>
</evidence>
<dbReference type="SMART" id="SM00473">
    <property type="entry name" value="PAN_AP"/>
    <property type="match status" value="1"/>
</dbReference>
<keyword evidence="5 18" id="KW-0732">Signal</keyword>
<dbReference type="SUPFAM" id="SSF57414">
    <property type="entry name" value="Hairpin loop containing domain-like"/>
    <property type="match status" value="1"/>
</dbReference>
<evidence type="ECO:0000256" key="9">
    <source>
        <dbReference type="ARBA" id="ARBA00022840"/>
    </source>
</evidence>
<evidence type="ECO:0000256" key="6">
    <source>
        <dbReference type="ARBA" id="ARBA00022734"/>
    </source>
</evidence>
<evidence type="ECO:0000256" key="14">
    <source>
        <dbReference type="PIRNR" id="PIRNR000641"/>
    </source>
</evidence>
<keyword evidence="3 14" id="KW-0808">Transferase</keyword>
<keyword evidence="10 17" id="KW-1133">Transmembrane helix</keyword>
<evidence type="ECO:0000256" key="11">
    <source>
        <dbReference type="ARBA" id="ARBA00023136"/>
    </source>
</evidence>
<dbReference type="InterPro" id="IPR001480">
    <property type="entry name" value="Bulb-type_lectin_dom"/>
</dbReference>
<proteinExistence type="inferred from homology"/>
<keyword evidence="7 14" id="KW-0547">Nucleotide-binding</keyword>
<comment type="similarity">
    <text evidence="14">Belongs to the protein kinase superfamily. Ser/Thr protein kinase family.</text>
</comment>
<dbReference type="PANTHER" id="PTHR47974">
    <property type="entry name" value="OS07G0415500 PROTEIN"/>
    <property type="match status" value="1"/>
</dbReference>
<evidence type="ECO:0000256" key="7">
    <source>
        <dbReference type="ARBA" id="ARBA00022741"/>
    </source>
</evidence>
<evidence type="ECO:0000256" key="2">
    <source>
        <dbReference type="ARBA" id="ARBA00022527"/>
    </source>
</evidence>
<keyword evidence="6" id="KW-0430">Lectin</keyword>
<dbReference type="SUPFAM" id="SSF56112">
    <property type="entry name" value="Protein kinase-like (PK-like)"/>
    <property type="match status" value="1"/>
</dbReference>
<dbReference type="PROSITE" id="PS50011">
    <property type="entry name" value="PROTEIN_KINASE_DOM"/>
    <property type="match status" value="1"/>
</dbReference>
<keyword evidence="9 14" id="KW-0067">ATP-binding</keyword>
<evidence type="ECO:0000256" key="16">
    <source>
        <dbReference type="SAM" id="MobiDB-lite"/>
    </source>
</evidence>
<dbReference type="Pfam" id="PF00069">
    <property type="entry name" value="Pkinase"/>
    <property type="match status" value="1"/>
</dbReference>
<dbReference type="InterPro" id="IPR003609">
    <property type="entry name" value="Pan_app"/>
</dbReference>
<dbReference type="RefSeq" id="XP_010415077.1">
    <property type="nucleotide sequence ID" value="XM_010416775.2"/>
</dbReference>
<name>A0ABM0SRH4_CAMSA</name>
<keyword evidence="22" id="KW-1185">Reference proteome</keyword>
<evidence type="ECO:0000256" key="17">
    <source>
        <dbReference type="SAM" id="Phobius"/>
    </source>
</evidence>
<dbReference type="GeneID" id="104701131"/>
<reference evidence="23" key="2">
    <citation type="submission" date="2025-08" db="UniProtKB">
        <authorList>
            <consortium name="RefSeq"/>
        </authorList>
    </citation>
    <scope>IDENTIFICATION</scope>
    <source>
        <tissue evidence="23">Leaf</tissue>
    </source>
</reference>
<evidence type="ECO:0000259" key="20">
    <source>
        <dbReference type="PROSITE" id="PS50927"/>
    </source>
</evidence>
<dbReference type="PIRSF" id="PIRSF000641">
    <property type="entry name" value="SRK"/>
    <property type="match status" value="1"/>
</dbReference>
<dbReference type="Pfam" id="PF08276">
    <property type="entry name" value="PAN_2"/>
    <property type="match status" value="1"/>
</dbReference>
<dbReference type="PROSITE" id="PS50927">
    <property type="entry name" value="BULB_LECTIN"/>
    <property type="match status" value="1"/>
</dbReference>
<dbReference type="PROSITE" id="PS00107">
    <property type="entry name" value="PROTEIN_KINASE_ATP"/>
    <property type="match status" value="1"/>
</dbReference>
<keyword evidence="2 14" id="KW-0723">Serine/threonine-protein kinase</keyword>
<feature type="transmembrane region" description="Helical" evidence="17">
    <location>
        <begin position="440"/>
        <end position="464"/>
    </location>
</feature>
<keyword evidence="8 14" id="KW-0418">Kinase</keyword>
<dbReference type="PROSITE" id="PS50948">
    <property type="entry name" value="PAN"/>
    <property type="match status" value="1"/>
</dbReference>
<evidence type="ECO:0000256" key="1">
    <source>
        <dbReference type="ARBA" id="ARBA00004167"/>
    </source>
</evidence>
<dbReference type="PROSITE" id="PS00108">
    <property type="entry name" value="PROTEIN_KINASE_ST"/>
    <property type="match status" value="1"/>
</dbReference>
<dbReference type="InterPro" id="IPR000719">
    <property type="entry name" value="Prot_kinase_dom"/>
</dbReference>
<keyword evidence="12" id="KW-1015">Disulfide bond</keyword>
<evidence type="ECO:0000256" key="18">
    <source>
        <dbReference type="SAM" id="SignalP"/>
    </source>
</evidence>
<evidence type="ECO:0000256" key="4">
    <source>
        <dbReference type="ARBA" id="ARBA00022692"/>
    </source>
</evidence>
<evidence type="ECO:0000256" key="5">
    <source>
        <dbReference type="ARBA" id="ARBA00022729"/>
    </source>
</evidence>
<reference evidence="22" key="1">
    <citation type="journal article" date="2014" name="Nat. Commun.">
        <title>The emerging biofuel crop Camelina sativa retains a highly undifferentiated hexaploid genome structure.</title>
        <authorList>
            <person name="Kagale S."/>
            <person name="Koh C."/>
            <person name="Nixon J."/>
            <person name="Bollina V."/>
            <person name="Clarke W.E."/>
            <person name="Tuteja R."/>
            <person name="Spillane C."/>
            <person name="Robinson S.J."/>
            <person name="Links M.G."/>
            <person name="Clarke C."/>
            <person name="Higgins E.E."/>
            <person name="Huebert T."/>
            <person name="Sharpe A.G."/>
            <person name="Parkin I.A."/>
        </authorList>
    </citation>
    <scope>NUCLEOTIDE SEQUENCE [LARGE SCALE GENOMIC DNA]</scope>
    <source>
        <strain evidence="22">cv. DH55</strain>
    </source>
</reference>
<accession>A0ABM0SRH4</accession>
<feature type="chain" id="PRO_5047160077" description="Receptor-like serine/threonine-protein kinase" evidence="18">
    <location>
        <begin position="24"/>
        <end position="831"/>
    </location>
</feature>
<dbReference type="InterPro" id="IPR011009">
    <property type="entry name" value="Kinase-like_dom_sf"/>
</dbReference>
<evidence type="ECO:0000256" key="8">
    <source>
        <dbReference type="ARBA" id="ARBA00022777"/>
    </source>
</evidence>
<feature type="domain" description="Protein kinase" evidence="19">
    <location>
        <begin position="494"/>
        <end position="773"/>
    </location>
</feature>